<proteinExistence type="inferred from homology"/>
<accession>A0A7W8VGS6</accession>
<feature type="region of interest" description="Disordered" evidence="2">
    <location>
        <begin position="274"/>
        <end position="309"/>
    </location>
</feature>
<dbReference type="AlphaFoldDB" id="A0A7W8VGS6"/>
<dbReference type="InterPro" id="IPR052350">
    <property type="entry name" value="Metallo-dep_Lactonases"/>
</dbReference>
<reference evidence="4 5" key="1">
    <citation type="submission" date="2020-08" db="EMBL/GenBank/DDBJ databases">
        <title>Sequencing the genomes of 1000 actinobacteria strains.</title>
        <authorList>
            <person name="Klenk H.-P."/>
        </authorList>
    </citation>
    <scope>NUCLEOTIDE SEQUENCE [LARGE SCALE GENOMIC DNA]</scope>
    <source>
        <strain evidence="4 5">DSM 44551</strain>
    </source>
</reference>
<dbReference type="PANTHER" id="PTHR43569">
    <property type="entry name" value="AMIDOHYDROLASE"/>
    <property type="match status" value="1"/>
</dbReference>
<dbReference type="RefSeq" id="WP_184398284.1">
    <property type="nucleotide sequence ID" value="NZ_BAAAJD010000080.1"/>
</dbReference>
<organism evidence="4 5">
    <name type="scientific">Nocardiopsis composta</name>
    <dbReference type="NCBI Taxonomy" id="157465"/>
    <lineage>
        <taxon>Bacteria</taxon>
        <taxon>Bacillati</taxon>
        <taxon>Actinomycetota</taxon>
        <taxon>Actinomycetes</taxon>
        <taxon>Streptosporangiales</taxon>
        <taxon>Nocardiopsidaceae</taxon>
        <taxon>Nocardiopsis</taxon>
    </lineage>
</organism>
<feature type="domain" description="Amidohydrolase-related" evidence="3">
    <location>
        <begin position="12"/>
        <end position="283"/>
    </location>
</feature>
<dbReference type="Gene3D" id="3.20.20.140">
    <property type="entry name" value="Metal-dependent hydrolases"/>
    <property type="match status" value="1"/>
</dbReference>
<dbReference type="Pfam" id="PF04909">
    <property type="entry name" value="Amidohydro_2"/>
    <property type="match status" value="1"/>
</dbReference>
<evidence type="ECO:0000313" key="5">
    <source>
        <dbReference type="Proteomes" id="UP000572635"/>
    </source>
</evidence>
<comment type="caution">
    <text evidence="4">The sequence shown here is derived from an EMBL/GenBank/DDBJ whole genome shotgun (WGS) entry which is preliminary data.</text>
</comment>
<dbReference type="GO" id="GO:0016787">
    <property type="term" value="F:hydrolase activity"/>
    <property type="evidence" value="ECO:0007669"/>
    <property type="project" value="UniProtKB-KW"/>
</dbReference>
<sequence length="309" mass="32168">MPPTLRPEPAAVDAHQHFWPAGVRPADPRTAAIAGPFAPADLARELDGGEVGRTVLVQCAPGAAENDRLAGYAEAFPPVGAVVAWLPLDDPGAAERELDRVRALTPLVRGFRAAVPEGAEASAGLLRTAAAAERAGLVWELVVTGEAHVRLVERVAAARPELPIVVDHLAAPPLAGSGSAGAWHRWIDRLAALPSVAVKVSVGLDVLVGWEWRPARLTPYVRYALDAFGAGRAMLAGNWPVIRLAADHPTAWRALRAAVAAAGASAAELEQVAGGTARRRYRIGADQGRSGTGAGPGATATRGPRRTPR</sequence>
<dbReference type="SUPFAM" id="SSF51556">
    <property type="entry name" value="Metallo-dependent hydrolases"/>
    <property type="match status" value="1"/>
</dbReference>
<dbReference type="EMBL" id="JACHDB010000002">
    <property type="protein sequence ID" value="MBB5435458.1"/>
    <property type="molecule type" value="Genomic_DNA"/>
</dbReference>
<evidence type="ECO:0000256" key="1">
    <source>
        <dbReference type="ARBA" id="ARBA00038310"/>
    </source>
</evidence>
<gene>
    <name evidence="4" type="ORF">HDA36_005606</name>
</gene>
<dbReference type="InterPro" id="IPR032466">
    <property type="entry name" value="Metal_Hydrolase"/>
</dbReference>
<dbReference type="PANTHER" id="PTHR43569:SF2">
    <property type="entry name" value="AMIDOHYDROLASE-RELATED DOMAIN-CONTAINING PROTEIN"/>
    <property type="match status" value="1"/>
</dbReference>
<keyword evidence="5" id="KW-1185">Reference proteome</keyword>
<evidence type="ECO:0000313" key="4">
    <source>
        <dbReference type="EMBL" id="MBB5435458.1"/>
    </source>
</evidence>
<dbReference type="EC" id="3.1.1.-" evidence="4"/>
<comment type="similarity">
    <text evidence="1">Belongs to the metallo-dependent hydrolases superfamily.</text>
</comment>
<keyword evidence="4" id="KW-0378">Hydrolase</keyword>
<evidence type="ECO:0000259" key="3">
    <source>
        <dbReference type="Pfam" id="PF04909"/>
    </source>
</evidence>
<evidence type="ECO:0000256" key="2">
    <source>
        <dbReference type="SAM" id="MobiDB-lite"/>
    </source>
</evidence>
<name>A0A7W8VGS6_9ACTN</name>
<dbReference type="InterPro" id="IPR006680">
    <property type="entry name" value="Amidohydro-rel"/>
</dbReference>
<protein>
    <submittedName>
        <fullName evidence="4">L-fuconolactonase</fullName>
        <ecNumber evidence="4">3.1.1.-</ecNumber>
    </submittedName>
</protein>
<dbReference type="Proteomes" id="UP000572635">
    <property type="component" value="Unassembled WGS sequence"/>
</dbReference>